<organism evidence="7 8">
    <name type="scientific">Nonlabens dokdonensis</name>
    <dbReference type="NCBI Taxonomy" id="328515"/>
    <lineage>
        <taxon>Bacteria</taxon>
        <taxon>Pseudomonadati</taxon>
        <taxon>Bacteroidota</taxon>
        <taxon>Flavobacteriia</taxon>
        <taxon>Flavobacteriales</taxon>
        <taxon>Flavobacteriaceae</taxon>
        <taxon>Nonlabens</taxon>
    </lineage>
</organism>
<dbReference type="SMART" id="SM00388">
    <property type="entry name" value="HisKA"/>
    <property type="match status" value="1"/>
</dbReference>
<dbReference type="Gene3D" id="3.40.50.2300">
    <property type="match status" value="1"/>
</dbReference>
<dbReference type="InterPro" id="IPR003661">
    <property type="entry name" value="HisK_dim/P_dom"/>
</dbReference>
<proteinExistence type="predicted"/>
<evidence type="ECO:0000259" key="6">
    <source>
        <dbReference type="PROSITE" id="PS50110"/>
    </source>
</evidence>
<dbReference type="Pfam" id="PF00072">
    <property type="entry name" value="Response_reg"/>
    <property type="match status" value="1"/>
</dbReference>
<dbReference type="SUPFAM" id="SSF55874">
    <property type="entry name" value="ATPase domain of HSP90 chaperone/DNA topoisomerase II/histidine kinase"/>
    <property type="match status" value="1"/>
</dbReference>
<comment type="catalytic activity">
    <reaction evidence="1">
        <text>ATP + protein L-histidine = ADP + protein N-phospho-L-histidine.</text>
        <dbReference type="EC" id="2.7.13.3"/>
    </reaction>
</comment>
<dbReference type="SUPFAM" id="SSF52172">
    <property type="entry name" value="CheY-like"/>
    <property type="match status" value="1"/>
</dbReference>
<dbReference type="InterPro" id="IPR003594">
    <property type="entry name" value="HATPase_dom"/>
</dbReference>
<comment type="caution">
    <text evidence="4">Lacks conserved residue(s) required for the propagation of feature annotation.</text>
</comment>
<gene>
    <name evidence="7" type="ORF">LX97_03290</name>
</gene>
<dbReference type="GO" id="GO:0016301">
    <property type="term" value="F:kinase activity"/>
    <property type="evidence" value="ECO:0007669"/>
    <property type="project" value="UniProtKB-KW"/>
</dbReference>
<dbReference type="SMART" id="SM00387">
    <property type="entry name" value="HATPase_c"/>
    <property type="match status" value="1"/>
</dbReference>
<dbReference type="InterPro" id="IPR036890">
    <property type="entry name" value="HATPase_C_sf"/>
</dbReference>
<sequence length="499" mass="56895">MSSNSKGEFIVPVQFISIDSNGTIKSSDQKLLNFQKGAPLKEAHPFFESIDSLFNSSSTHLKLDCVNMFDRTFDVEVITHKDNSGVIILRDRSEFYSRIQEVAQQRNQSLILNELLEIKNDLLQEKEAFKTKFIKNFSQELRSPLTLISAFSSLLLKGELDLEQTKLVEALKEQSDSIRKLLDDVIELSKLKKGNSKLVEEVFSFKDLLANIYLNFNAKVSLSKNTFEMDVASGVPDYLVGDQRRIGQVINNLIENALIFNNGNHIKFEVTENHKRAGKTSLRFQVHHKGIVPEGLGDKYELKDLEKMKPEGLNFSIVRELVELLDGTVKFNKIDKDYTQQIVNLKVAYPLHEVKLPPKKTSTVEQYKFTEKVKVLIADENTTTQFTALKVLVSTGNFNTEVYTDPRELLEAVENREFDLILMSSSISQIDSIELISIIKQFANEENKKIPILALTVHTSKESIAAYKAAGFKDVIKKPYTDDELLNTIYKRLRLKKFL</sequence>
<dbReference type="Gene3D" id="3.30.565.10">
    <property type="entry name" value="Histidine kinase-like ATPase, C-terminal domain"/>
    <property type="match status" value="1"/>
</dbReference>
<accession>A0ABX5PU45</accession>
<dbReference type="Proteomes" id="UP000248584">
    <property type="component" value="Unassembled WGS sequence"/>
</dbReference>
<keyword evidence="7" id="KW-0808">Transferase</keyword>
<name>A0ABX5PU45_9FLAO</name>
<dbReference type="PROSITE" id="PS50110">
    <property type="entry name" value="RESPONSE_REGULATORY"/>
    <property type="match status" value="1"/>
</dbReference>
<dbReference type="PANTHER" id="PTHR45339">
    <property type="entry name" value="HYBRID SIGNAL TRANSDUCTION HISTIDINE KINASE J"/>
    <property type="match status" value="1"/>
</dbReference>
<dbReference type="PANTHER" id="PTHR45339:SF5">
    <property type="entry name" value="HISTIDINE KINASE"/>
    <property type="match status" value="1"/>
</dbReference>
<evidence type="ECO:0000313" key="8">
    <source>
        <dbReference type="Proteomes" id="UP000248584"/>
    </source>
</evidence>
<feature type="domain" description="Histidine kinase" evidence="5">
    <location>
        <begin position="136"/>
        <end position="349"/>
    </location>
</feature>
<dbReference type="PROSITE" id="PS50109">
    <property type="entry name" value="HIS_KIN"/>
    <property type="match status" value="1"/>
</dbReference>
<dbReference type="SMART" id="SM00448">
    <property type="entry name" value="REC"/>
    <property type="match status" value="1"/>
</dbReference>
<dbReference type="Gene3D" id="1.10.287.130">
    <property type="match status" value="1"/>
</dbReference>
<reference evidence="7 8" key="1">
    <citation type="submission" date="2018-06" db="EMBL/GenBank/DDBJ databases">
        <title>Genomic Encyclopedia of Archaeal and Bacterial Type Strains, Phase II (KMG-II): from individual species to whole genera.</title>
        <authorList>
            <person name="Goeker M."/>
        </authorList>
    </citation>
    <scope>NUCLEOTIDE SEQUENCE [LARGE SCALE GENOMIC DNA]</scope>
    <source>
        <strain evidence="7 8">DSM 17205</strain>
    </source>
</reference>
<evidence type="ECO:0000313" key="7">
    <source>
        <dbReference type="EMBL" id="PZX36827.1"/>
    </source>
</evidence>
<dbReference type="InterPro" id="IPR005467">
    <property type="entry name" value="His_kinase_dom"/>
</dbReference>
<dbReference type="SUPFAM" id="SSF47384">
    <property type="entry name" value="Homodimeric domain of signal transducing histidine kinase"/>
    <property type="match status" value="1"/>
</dbReference>
<evidence type="ECO:0000256" key="4">
    <source>
        <dbReference type="PROSITE-ProRule" id="PRU00169"/>
    </source>
</evidence>
<evidence type="ECO:0000256" key="1">
    <source>
        <dbReference type="ARBA" id="ARBA00000085"/>
    </source>
</evidence>
<keyword evidence="3" id="KW-0597">Phosphoprotein</keyword>
<evidence type="ECO:0000259" key="5">
    <source>
        <dbReference type="PROSITE" id="PS50109"/>
    </source>
</evidence>
<dbReference type="InterPro" id="IPR011006">
    <property type="entry name" value="CheY-like_superfamily"/>
</dbReference>
<dbReference type="InterPro" id="IPR001789">
    <property type="entry name" value="Sig_transdc_resp-reg_receiver"/>
</dbReference>
<dbReference type="Pfam" id="PF00512">
    <property type="entry name" value="HisKA"/>
    <property type="match status" value="1"/>
</dbReference>
<evidence type="ECO:0000256" key="3">
    <source>
        <dbReference type="ARBA" id="ARBA00022553"/>
    </source>
</evidence>
<dbReference type="CDD" id="cd00082">
    <property type="entry name" value="HisKA"/>
    <property type="match status" value="1"/>
</dbReference>
<dbReference type="RefSeq" id="WP_015362418.1">
    <property type="nucleotide sequence ID" value="NZ_QKZR01000008.1"/>
</dbReference>
<keyword evidence="8" id="KW-1185">Reference proteome</keyword>
<keyword evidence="7" id="KW-0418">Kinase</keyword>
<dbReference type="InterPro" id="IPR036097">
    <property type="entry name" value="HisK_dim/P_sf"/>
</dbReference>
<protein>
    <recommendedName>
        <fullName evidence="2">histidine kinase</fullName>
        <ecNumber evidence="2">2.7.13.3</ecNumber>
    </recommendedName>
</protein>
<dbReference type="Pfam" id="PF02518">
    <property type="entry name" value="HATPase_c"/>
    <property type="match status" value="1"/>
</dbReference>
<dbReference type="EC" id="2.7.13.3" evidence="2"/>
<comment type="caution">
    <text evidence="7">The sequence shown here is derived from an EMBL/GenBank/DDBJ whole genome shotgun (WGS) entry which is preliminary data.</text>
</comment>
<evidence type="ECO:0000256" key="2">
    <source>
        <dbReference type="ARBA" id="ARBA00012438"/>
    </source>
</evidence>
<feature type="domain" description="Response regulatory" evidence="6">
    <location>
        <begin position="374"/>
        <end position="493"/>
    </location>
</feature>
<dbReference type="EMBL" id="QKZR01000008">
    <property type="protein sequence ID" value="PZX36827.1"/>
    <property type="molecule type" value="Genomic_DNA"/>
</dbReference>